<evidence type="ECO:0000256" key="7">
    <source>
        <dbReference type="ARBA" id="ARBA00043906"/>
    </source>
</evidence>
<dbReference type="InterPro" id="IPR036396">
    <property type="entry name" value="Cyt_P450_sf"/>
</dbReference>
<evidence type="ECO:0000256" key="3">
    <source>
        <dbReference type="ARBA" id="ARBA00022723"/>
    </source>
</evidence>
<name>A0A1N7KXP8_9RHOB</name>
<keyword evidence="10" id="KW-1185">Reference proteome</keyword>
<comment type="similarity">
    <text evidence="1 8">Belongs to the cytochrome P450 family.</text>
</comment>
<dbReference type="RefSeq" id="WP_076528770.1">
    <property type="nucleotide sequence ID" value="NZ_BMEH01000001.1"/>
</dbReference>
<dbReference type="AlphaFoldDB" id="A0A1N7KXP8"/>
<dbReference type="PRINTS" id="PR00385">
    <property type="entry name" value="P450"/>
</dbReference>
<dbReference type="FunFam" id="1.10.630.10:FF:000018">
    <property type="entry name" value="Cytochrome P450 monooxygenase"/>
    <property type="match status" value="1"/>
</dbReference>
<evidence type="ECO:0000256" key="5">
    <source>
        <dbReference type="ARBA" id="ARBA00023004"/>
    </source>
</evidence>
<evidence type="ECO:0000313" key="9">
    <source>
        <dbReference type="EMBL" id="SIS66266.1"/>
    </source>
</evidence>
<dbReference type="STRING" id="1086013.SAMN05421774_101748"/>
<evidence type="ECO:0000256" key="8">
    <source>
        <dbReference type="RuleBase" id="RU000461"/>
    </source>
</evidence>
<dbReference type="PRINTS" id="PR00359">
    <property type="entry name" value="BP450"/>
</dbReference>
<dbReference type="SUPFAM" id="SSF48264">
    <property type="entry name" value="Cytochrome P450"/>
    <property type="match status" value="1"/>
</dbReference>
<dbReference type="OrthoDB" id="9801155at2"/>
<keyword evidence="4 8" id="KW-0560">Oxidoreductase</keyword>
<dbReference type="Pfam" id="PF00067">
    <property type="entry name" value="p450"/>
    <property type="match status" value="1"/>
</dbReference>
<dbReference type="CDD" id="cd20625">
    <property type="entry name" value="CYP164-like"/>
    <property type="match status" value="1"/>
</dbReference>
<dbReference type="Gene3D" id="1.10.630.10">
    <property type="entry name" value="Cytochrome P450"/>
    <property type="match status" value="1"/>
</dbReference>
<comment type="function">
    <text evidence="7">Cytochromes P450 are a group of heme-thiolate monooxygenases. They oxidize a variety of structurally unrelated compounds, including steroids, fatty acids, and xenobiotics.</text>
</comment>
<dbReference type="GO" id="GO:0004497">
    <property type="term" value="F:monooxygenase activity"/>
    <property type="evidence" value="ECO:0007669"/>
    <property type="project" value="UniProtKB-KW"/>
</dbReference>
<proteinExistence type="inferred from homology"/>
<evidence type="ECO:0000256" key="4">
    <source>
        <dbReference type="ARBA" id="ARBA00023002"/>
    </source>
</evidence>
<evidence type="ECO:0000256" key="1">
    <source>
        <dbReference type="ARBA" id="ARBA00010617"/>
    </source>
</evidence>
<dbReference type="PANTHER" id="PTHR46696">
    <property type="entry name" value="P450, PUTATIVE (EUROFUNG)-RELATED"/>
    <property type="match status" value="1"/>
</dbReference>
<dbReference type="PANTHER" id="PTHR46696:SF1">
    <property type="entry name" value="CYTOCHROME P450 YJIB-RELATED"/>
    <property type="match status" value="1"/>
</dbReference>
<gene>
    <name evidence="9" type="ORF">SAMN05421774_101748</name>
</gene>
<keyword evidence="6 8" id="KW-0503">Monooxygenase</keyword>
<evidence type="ECO:0000256" key="6">
    <source>
        <dbReference type="ARBA" id="ARBA00023033"/>
    </source>
</evidence>
<accession>A0A1N7KXP8</accession>
<dbReference type="GO" id="GO:0005506">
    <property type="term" value="F:iron ion binding"/>
    <property type="evidence" value="ECO:0007669"/>
    <property type="project" value="InterPro"/>
</dbReference>
<sequence>MQHLTQSPTDPAFVQAPYTFYDRARAHGPIFWWDDYGMAAAVSHAAVNSILRDRRFGREEPAELRQPVPDHLAPFYAVENHSMLELEPPRHTRLRGLVLRAFTSRRIAALGPEIAALAQDLASRLPRDTPFDLLTSFAQPLPVRIIARLLGVPETMAPELLRWSNAMVGMYQASRSLQMEHEAATAAADFAGFLRDYVAKRRARPGDDLITHLIAAESEGDRLSTDELITTCILLLNAGHEATVHSIGNGVKALLEHRCGPETLGPERIAATVEEILRWDPPLHLFTRWAYEEVQVMGHTFQRGDRVACLLGAANRDPHMYDAPQRFKPNRPAQGNLAFGGGLHFCVGAPLARLELQIALPILFATRPALKLVGQPQYANAYHFHGLERLMVRG</sequence>
<dbReference type="InterPro" id="IPR001128">
    <property type="entry name" value="Cyt_P450"/>
</dbReference>
<keyword evidence="2 8" id="KW-0349">Heme</keyword>
<dbReference type="InterPro" id="IPR002397">
    <property type="entry name" value="Cyt_P450_B"/>
</dbReference>
<keyword evidence="3 8" id="KW-0479">Metal-binding</keyword>
<keyword evidence="5 8" id="KW-0408">Iron</keyword>
<dbReference type="Proteomes" id="UP000186141">
    <property type="component" value="Unassembled WGS sequence"/>
</dbReference>
<reference evidence="9 10" key="1">
    <citation type="submission" date="2017-01" db="EMBL/GenBank/DDBJ databases">
        <authorList>
            <person name="Mah S.A."/>
            <person name="Swanson W.J."/>
            <person name="Moy G.W."/>
            <person name="Vacquier V.D."/>
        </authorList>
    </citation>
    <scope>NUCLEOTIDE SEQUENCE [LARGE SCALE GENOMIC DNA]</scope>
    <source>
        <strain evidence="9 10">DSM 26375</strain>
    </source>
</reference>
<protein>
    <submittedName>
        <fullName evidence="9">Unspecific monooxygenase</fullName>
    </submittedName>
</protein>
<dbReference type="EMBL" id="FTOT01000001">
    <property type="protein sequence ID" value="SIS66266.1"/>
    <property type="molecule type" value="Genomic_DNA"/>
</dbReference>
<organism evidence="9 10">
    <name type="scientific">Gemmobacter megaterium</name>
    <dbReference type="NCBI Taxonomy" id="1086013"/>
    <lineage>
        <taxon>Bacteria</taxon>
        <taxon>Pseudomonadati</taxon>
        <taxon>Pseudomonadota</taxon>
        <taxon>Alphaproteobacteria</taxon>
        <taxon>Rhodobacterales</taxon>
        <taxon>Paracoccaceae</taxon>
        <taxon>Gemmobacter</taxon>
    </lineage>
</organism>
<dbReference type="GO" id="GO:0020037">
    <property type="term" value="F:heme binding"/>
    <property type="evidence" value="ECO:0007669"/>
    <property type="project" value="InterPro"/>
</dbReference>
<evidence type="ECO:0000313" key="10">
    <source>
        <dbReference type="Proteomes" id="UP000186141"/>
    </source>
</evidence>
<dbReference type="PROSITE" id="PS00086">
    <property type="entry name" value="CYTOCHROME_P450"/>
    <property type="match status" value="1"/>
</dbReference>
<dbReference type="InterPro" id="IPR017972">
    <property type="entry name" value="Cyt_P450_CS"/>
</dbReference>
<dbReference type="GO" id="GO:0016705">
    <property type="term" value="F:oxidoreductase activity, acting on paired donors, with incorporation or reduction of molecular oxygen"/>
    <property type="evidence" value="ECO:0007669"/>
    <property type="project" value="InterPro"/>
</dbReference>
<evidence type="ECO:0000256" key="2">
    <source>
        <dbReference type="ARBA" id="ARBA00022617"/>
    </source>
</evidence>